<feature type="transmembrane region" description="Helical" evidence="8">
    <location>
        <begin position="71"/>
        <end position="95"/>
    </location>
</feature>
<keyword evidence="5 8" id="KW-0472">Membrane</keyword>
<evidence type="ECO:0000259" key="9">
    <source>
        <dbReference type="PROSITE" id="PS50262"/>
    </source>
</evidence>
<evidence type="ECO:0000256" key="8">
    <source>
        <dbReference type="SAM" id="Phobius"/>
    </source>
</evidence>
<dbReference type="PANTHER" id="PTHR24243">
    <property type="entry name" value="G-PROTEIN COUPLED RECEPTOR"/>
    <property type="match status" value="1"/>
</dbReference>
<dbReference type="Proteomes" id="UP000663868">
    <property type="component" value="Unassembled WGS sequence"/>
</dbReference>
<comment type="subcellular location">
    <subcellularLocation>
        <location evidence="1">Membrane</location>
        <topology evidence="1">Multi-pass membrane protein</topology>
    </subcellularLocation>
</comment>
<proteinExistence type="predicted"/>
<evidence type="ECO:0000256" key="5">
    <source>
        <dbReference type="ARBA" id="ARBA00023136"/>
    </source>
</evidence>
<evidence type="ECO:0000256" key="3">
    <source>
        <dbReference type="ARBA" id="ARBA00022989"/>
    </source>
</evidence>
<feature type="domain" description="G-protein coupled receptors family 1 profile" evidence="9">
    <location>
        <begin position="52"/>
        <end position="317"/>
    </location>
</feature>
<dbReference type="EMBL" id="CAJOBB010000233">
    <property type="protein sequence ID" value="CAF3620455.1"/>
    <property type="molecule type" value="Genomic_DNA"/>
</dbReference>
<feature type="transmembrane region" description="Helical" evidence="8">
    <location>
        <begin position="115"/>
        <end position="137"/>
    </location>
</feature>
<gene>
    <name evidence="10" type="ORF">KXQ929_LOCUS6123</name>
</gene>
<organism evidence="10 11">
    <name type="scientific">Adineta steineri</name>
    <dbReference type="NCBI Taxonomy" id="433720"/>
    <lineage>
        <taxon>Eukaryota</taxon>
        <taxon>Metazoa</taxon>
        <taxon>Spiralia</taxon>
        <taxon>Gnathifera</taxon>
        <taxon>Rotifera</taxon>
        <taxon>Eurotatoria</taxon>
        <taxon>Bdelloidea</taxon>
        <taxon>Adinetida</taxon>
        <taxon>Adinetidae</taxon>
        <taxon>Adineta</taxon>
    </lineage>
</organism>
<feature type="transmembrane region" description="Helical" evidence="8">
    <location>
        <begin position="208"/>
        <end position="227"/>
    </location>
</feature>
<evidence type="ECO:0000313" key="11">
    <source>
        <dbReference type="Proteomes" id="UP000663868"/>
    </source>
</evidence>
<keyword evidence="2 8" id="KW-0812">Transmembrane</keyword>
<dbReference type="PROSITE" id="PS50262">
    <property type="entry name" value="G_PROTEIN_RECEP_F1_2"/>
    <property type="match status" value="1"/>
</dbReference>
<dbReference type="AlphaFoldDB" id="A0A818P8Y9"/>
<evidence type="ECO:0000256" key="1">
    <source>
        <dbReference type="ARBA" id="ARBA00004141"/>
    </source>
</evidence>
<feature type="transmembrane region" description="Helical" evidence="8">
    <location>
        <begin position="157"/>
        <end position="176"/>
    </location>
</feature>
<dbReference type="PANTHER" id="PTHR24243:SF233">
    <property type="entry name" value="THYROTROPIN-RELEASING HORMONE RECEPTOR"/>
    <property type="match status" value="1"/>
</dbReference>
<accession>A0A818P8Y9</accession>
<evidence type="ECO:0000256" key="4">
    <source>
        <dbReference type="ARBA" id="ARBA00023040"/>
    </source>
</evidence>
<reference evidence="10" key="1">
    <citation type="submission" date="2021-02" db="EMBL/GenBank/DDBJ databases">
        <authorList>
            <person name="Nowell W R."/>
        </authorList>
    </citation>
    <scope>NUCLEOTIDE SEQUENCE</scope>
</reference>
<evidence type="ECO:0000256" key="2">
    <source>
        <dbReference type="ARBA" id="ARBA00022692"/>
    </source>
</evidence>
<evidence type="ECO:0000256" key="6">
    <source>
        <dbReference type="ARBA" id="ARBA00023170"/>
    </source>
</evidence>
<feature type="transmembrane region" description="Helical" evidence="8">
    <location>
        <begin position="254"/>
        <end position="274"/>
    </location>
</feature>
<dbReference type="GO" id="GO:0004930">
    <property type="term" value="F:G protein-coupled receptor activity"/>
    <property type="evidence" value="ECO:0007669"/>
    <property type="project" value="UniProtKB-KW"/>
</dbReference>
<dbReference type="Gene3D" id="1.20.1070.10">
    <property type="entry name" value="Rhodopsin 7-helix transmembrane proteins"/>
    <property type="match status" value="1"/>
</dbReference>
<dbReference type="InterPro" id="IPR017452">
    <property type="entry name" value="GPCR_Rhodpsn_7TM"/>
</dbReference>
<dbReference type="SUPFAM" id="SSF81321">
    <property type="entry name" value="Family A G protein-coupled receptor-like"/>
    <property type="match status" value="1"/>
</dbReference>
<keyword evidence="3 8" id="KW-1133">Transmembrane helix</keyword>
<keyword evidence="6" id="KW-0675">Receptor</keyword>
<dbReference type="GO" id="GO:0005886">
    <property type="term" value="C:plasma membrane"/>
    <property type="evidence" value="ECO:0007669"/>
    <property type="project" value="TreeGrafter"/>
</dbReference>
<feature type="transmembrane region" description="Helical" evidence="8">
    <location>
        <begin position="33"/>
        <end position="59"/>
    </location>
</feature>
<keyword evidence="4" id="KW-0297">G-protein coupled receptor</keyword>
<name>A0A818P8Y9_9BILA</name>
<dbReference type="InterPro" id="IPR000276">
    <property type="entry name" value="GPCR_Rhodpsn"/>
</dbReference>
<evidence type="ECO:0000313" key="10">
    <source>
        <dbReference type="EMBL" id="CAF3620455.1"/>
    </source>
</evidence>
<keyword evidence="7" id="KW-0807">Transducer</keyword>
<sequence length="384" mass="43847">MHSTPPELMKQKKITYIGNMSSTNNEINQLNEAASVAVLVLSFISFVPGGIGLMFNFLIFTRPSLRREPCALYFLSSTCFSFFVVFIILPVRIFAVIFNIDMANYNLGICKIEYFALYATRATASWLIVMACIDRFIHSSSNVNIRRLSSLKTTRIAIGLTSITMIILHIHMVSYYEITYVSDQFGNMSPSCNSQTGTYRTFLGFWNMAVYSFCPSFFMFLFGFLTLNHIRLHRRVIPAKGEVHKIARRTDTQLLRMLSAQVLVIIISTLPFSINQLYASFTSSIPKSTLRIAQENLAARIVGVTTYFAHSSSFYLYTLTGSVFRKELSNILRRCWQADRNMFPRIQNEIHPMSLLQKSQQITGVRITSQQPKPNSKIIRKIDI</sequence>
<comment type="caution">
    <text evidence="10">The sequence shown here is derived from an EMBL/GenBank/DDBJ whole genome shotgun (WGS) entry which is preliminary data.</text>
</comment>
<evidence type="ECO:0000256" key="7">
    <source>
        <dbReference type="ARBA" id="ARBA00023224"/>
    </source>
</evidence>
<dbReference type="Pfam" id="PF00001">
    <property type="entry name" value="7tm_1"/>
    <property type="match status" value="1"/>
</dbReference>
<protein>
    <recommendedName>
        <fullName evidence="9">G-protein coupled receptors family 1 profile domain-containing protein</fullName>
    </recommendedName>
</protein>